<feature type="compositionally biased region" description="Polar residues" evidence="2">
    <location>
        <begin position="1987"/>
        <end position="1998"/>
    </location>
</feature>
<feature type="compositionally biased region" description="Pro residues" evidence="2">
    <location>
        <begin position="39"/>
        <end position="50"/>
    </location>
</feature>
<feature type="compositionally biased region" description="Low complexity" evidence="2">
    <location>
        <begin position="51"/>
        <end position="70"/>
    </location>
</feature>
<feature type="compositionally biased region" description="Basic and acidic residues" evidence="2">
    <location>
        <begin position="2120"/>
        <end position="2129"/>
    </location>
</feature>
<reference evidence="3" key="1">
    <citation type="journal article" date="2020" name="Stud. Mycol.">
        <title>101 Dothideomycetes genomes: a test case for predicting lifestyles and emergence of pathogens.</title>
        <authorList>
            <person name="Haridas S."/>
            <person name="Albert R."/>
            <person name="Binder M."/>
            <person name="Bloem J."/>
            <person name="Labutti K."/>
            <person name="Salamov A."/>
            <person name="Andreopoulos B."/>
            <person name="Baker S."/>
            <person name="Barry K."/>
            <person name="Bills G."/>
            <person name="Bluhm B."/>
            <person name="Cannon C."/>
            <person name="Castanera R."/>
            <person name="Culley D."/>
            <person name="Daum C."/>
            <person name="Ezra D."/>
            <person name="Gonzalez J."/>
            <person name="Henrissat B."/>
            <person name="Kuo A."/>
            <person name="Liang C."/>
            <person name="Lipzen A."/>
            <person name="Lutzoni F."/>
            <person name="Magnuson J."/>
            <person name="Mondo S."/>
            <person name="Nolan M."/>
            <person name="Ohm R."/>
            <person name="Pangilinan J."/>
            <person name="Park H.-J."/>
            <person name="Ramirez L."/>
            <person name="Alfaro M."/>
            <person name="Sun H."/>
            <person name="Tritt A."/>
            <person name="Yoshinaga Y."/>
            <person name="Zwiers L.-H."/>
            <person name="Turgeon B."/>
            <person name="Goodwin S."/>
            <person name="Spatafora J."/>
            <person name="Crous P."/>
            <person name="Grigoriev I."/>
        </authorList>
    </citation>
    <scope>NUCLEOTIDE SEQUENCE</scope>
    <source>
        <strain evidence="3">Tuck. ex Michener</strain>
    </source>
</reference>
<feature type="compositionally biased region" description="Polar residues" evidence="2">
    <location>
        <begin position="2191"/>
        <end position="2209"/>
    </location>
</feature>
<proteinExistence type="predicted"/>
<feature type="coiled-coil region" evidence="1">
    <location>
        <begin position="1858"/>
        <end position="1909"/>
    </location>
</feature>
<feature type="compositionally biased region" description="Polar residues" evidence="2">
    <location>
        <begin position="2042"/>
        <end position="2053"/>
    </location>
</feature>
<feature type="region of interest" description="Disordered" evidence="2">
    <location>
        <begin position="1"/>
        <end position="199"/>
    </location>
</feature>
<feature type="coiled-coil region" evidence="1">
    <location>
        <begin position="1209"/>
        <end position="1236"/>
    </location>
</feature>
<keyword evidence="1" id="KW-0175">Coiled coil</keyword>
<gene>
    <name evidence="3" type="ORF">EV356DRAFT_533528</name>
</gene>
<dbReference type="OrthoDB" id="5423371at2759"/>
<feature type="compositionally biased region" description="Polar residues" evidence="2">
    <location>
        <begin position="77"/>
        <end position="90"/>
    </location>
</feature>
<evidence type="ECO:0008006" key="5">
    <source>
        <dbReference type="Google" id="ProtNLM"/>
    </source>
</evidence>
<evidence type="ECO:0000256" key="2">
    <source>
        <dbReference type="SAM" id="MobiDB-lite"/>
    </source>
</evidence>
<evidence type="ECO:0000313" key="4">
    <source>
        <dbReference type="Proteomes" id="UP000800092"/>
    </source>
</evidence>
<protein>
    <recommendedName>
        <fullName evidence="5">Chromosome segregation ATPase family protein</fullName>
    </recommendedName>
</protein>
<feature type="coiled-coil region" evidence="1">
    <location>
        <begin position="1469"/>
        <end position="1506"/>
    </location>
</feature>
<name>A0A6A6H7I0_VIRVR</name>
<feature type="region of interest" description="Disordered" evidence="2">
    <location>
        <begin position="505"/>
        <end position="525"/>
    </location>
</feature>
<keyword evidence="4" id="KW-1185">Reference proteome</keyword>
<dbReference type="EMBL" id="ML991804">
    <property type="protein sequence ID" value="KAF2233771.1"/>
    <property type="molecule type" value="Genomic_DNA"/>
</dbReference>
<feature type="compositionally biased region" description="Polar residues" evidence="2">
    <location>
        <begin position="180"/>
        <end position="189"/>
    </location>
</feature>
<feature type="compositionally biased region" description="Low complexity" evidence="2">
    <location>
        <begin position="149"/>
        <end position="158"/>
    </location>
</feature>
<feature type="coiled-coil region" evidence="1">
    <location>
        <begin position="781"/>
        <end position="808"/>
    </location>
</feature>
<feature type="compositionally biased region" description="Basic and acidic residues" evidence="2">
    <location>
        <begin position="114"/>
        <end position="134"/>
    </location>
</feature>
<feature type="compositionally biased region" description="Basic and acidic residues" evidence="2">
    <location>
        <begin position="1"/>
        <end position="14"/>
    </location>
</feature>
<dbReference type="Proteomes" id="UP000800092">
    <property type="component" value="Unassembled WGS sequence"/>
</dbReference>
<feature type="compositionally biased region" description="Low complexity" evidence="2">
    <location>
        <begin position="2165"/>
        <end position="2179"/>
    </location>
</feature>
<evidence type="ECO:0000256" key="1">
    <source>
        <dbReference type="SAM" id="Coils"/>
    </source>
</evidence>
<evidence type="ECO:0000313" key="3">
    <source>
        <dbReference type="EMBL" id="KAF2233771.1"/>
    </source>
</evidence>
<accession>A0A6A6H7I0</accession>
<feature type="region of interest" description="Disordered" evidence="2">
    <location>
        <begin position="1967"/>
        <end position="2251"/>
    </location>
</feature>
<sequence length="2316" mass="253159">MSSREGSRDREMVRHGHSYSETLGRSSVPMWDSSDPDRAPPPLPLNPSSPAPTTKSTASANIAAAAQALAEKARESNGPSQYTSNSSPQKSPERSLIKGAQHKRLQSLQTGNVRDLRSYLDGFKSQDRSPERSPTRTATPSPVKDTEQESYFSSSPERSPSRAETPTPGSRDFLRDTPQLRPSTRSTTRPILGENTPPSSATMLALQTMSARDDDTPLPHITNNASKSLNTDSLSSQLLSLTSIATGLQKEMAQLSRRSRDNATDLIALKEATNARDEDIRKSLRDLATTIVPRSNSSFNLANHFLDAKSHSTPPSGTKSISLPRIPSLNSFTDDRIGSPSPYSVEGAASVAMLEKIIREMVTKEGQERLLSTLSEMQEKTSKENVDTVRKVEQLADFIKEKSSNNALVARGSGGGDGGNGDGQGKLSFENMQAAVLAKYEGTNGKPYASPKAADFVSNEMLKLLKKIKDSTAESGGMTAEVKALVRELRGEVLGMGREIGRKLDEVESSRGGESATAHDSNKEEVNRIIEDGLAELKDHMDRVLREKRRESGASLVSRQSVNNEEVYQVVRHALAEHREADGARALVPTSTAEKEEIIATVRQACEDFKPDITMEYNGLQNEEILTVLREGLEEYQGSRGESAGISREEVMDAVQNAMQHFTPPAQPTEIGEIKEEILAAVHESLEDIRASPHAAVPRGLELTRETVVDAVKECLIAHGPEAPRELEISREHLFAAVKAGLDDTPYGEQVLHQLHALVQGMRDEFQEYSAANGRDTEQVLDAVKDGLESLRAEIESYVDRAQDVTGKDEIVDTVRSGLEMLRVDVQAYCAQGPTGDNALSRSELLDYIKAEFEHLHETVAAKEGTMTNSSASGDRGEMLAAINEGLAAVKASAGRRALDDDSLDEMMDAMKEEFEQLRETMLTGTAAQKDEVVELINEKLASLHSRLESGSVPSGGASSEEAVNLIKEEFAHMREILSGIVLHSGSSSGENEGFVDAVREMLDGVRTQLAGDASEAAAENLGAIKEELEHFRTSIDEKGLTTGDDKPPIDQEVLEAIRGEFEHLRSTIANSMVGGGNRADTEEVLDAVRLGLDDLRSHFEKKLDSSERSMSSTNDILDALNEGLDNIRLDITKTADKPIDMTVSYEILDTLKEGMANVRADLDALKGLRTGYVPSGGEVVLAEDPENVLSRDMPSASQAENGVKASDLEKFEVMLAQLKIKIEAMDANMQDYSAARSTAGNGDGATKEDLDPLATKEDLAEVVTKGDVAELATKVDLAANEELLKELQVAMNLVAGRDLGDTEPLAKKEDTDAIETLLRNTKALLEEMPMSDPEKTFCKDDLDAVEAAVKTSNETLEGLAAKFEGKPVTKEDIEAVELLMQDVKIAVDEVKDKIPEETDEEKISKPDIDAIGVLCTTIVNKISELEIPNEGKLMSKEDSEQLNELLDEFRKSHDKFKSRYETDVAVTAKAFDDRRQEAEDVIERLRDIKSLLKDCKNELKMKVEEDGEGLTGISSKLIAIEEGIQANSGVGADLKELMETIDREFERAHGTIEVVKADQEEKSVAALEKHEEHKDAIIAGIADKIDSIFDDLMSKYDEAQNGLEERAKSMDERTNQQSEMATENKAIAEDLRLNIETLGTTVQELQTTIPETFDRLSDDSKTVYNRIDETFGKIEETHLDAKVEHQQTREEVAKTLFAIDAVQGQVTEFNPQFMDALQEVKNLLQQQYDHSQQMHEQTRAATDESRAQGEDIKNLVSRFHDLPALAPAPSASPEIAPSLDDGPIHEKLNKLVAASKEPQERYDDGPVHEKLDKLVEQATEAKEGISQLDRLDKIHEQVMATAAEVTAFVEIQSKLVSAEHDNKAREAEEAASALARRTAERDAVEASILALNTEKDTLQTTVQALRSECDGLVLQKNKLVAEESSLKTALDFRREELHIMDERASDLEHRILDSIMNQSRAMLLNNQARKKKPSSTQGRDLRRIPSNASTTSTVNAMESKRPSTLDTAHSMAMKTRPPVRRGGAPVSQSNSPANRRIMSLGQISNNTPTGASSRPVPTASLTQGHGVGGLKRSHSVKTQQLRKSSWGGRRSSILETNKENEAFSEESELEIQREGPLQIEDKPVEEAPKLLLEGSARDRDLESIEDVEDGSDTQTERRTSLAESSLTYGTGTDGGSYTEGITPSEDRRTSYGTSDLSYGSGSYITGSDLTDRRTSYGSTIRSTLGALTDAGEVNGGEGEVEPEPEGEKTQDEGQLLLENGIQVDDKAIVIPEEQIPDEKKGLQLFAPPSDSGLGTDLPTATALGGSDYFRRAAEE</sequence>
<organism evidence="3 4">
    <name type="scientific">Viridothelium virens</name>
    <name type="common">Speckled blister lichen</name>
    <name type="synonym">Trypethelium virens</name>
    <dbReference type="NCBI Taxonomy" id="1048519"/>
    <lineage>
        <taxon>Eukaryota</taxon>
        <taxon>Fungi</taxon>
        <taxon>Dikarya</taxon>
        <taxon>Ascomycota</taxon>
        <taxon>Pezizomycotina</taxon>
        <taxon>Dothideomycetes</taxon>
        <taxon>Dothideomycetes incertae sedis</taxon>
        <taxon>Trypetheliales</taxon>
        <taxon>Trypetheliaceae</taxon>
        <taxon>Viridothelium</taxon>
    </lineage>
</organism>